<dbReference type="EMBL" id="CAJMWR010001893">
    <property type="protein sequence ID" value="CAE6436714.1"/>
    <property type="molecule type" value="Genomic_DNA"/>
</dbReference>
<proteinExistence type="predicted"/>
<reference evidence="2" key="1">
    <citation type="submission" date="2020-09" db="EMBL/GenBank/DDBJ databases">
        <title>Comparative genome analyses of four rice-infecting Rhizoctonia solani isolates reveal extensive enrichment of homogalacturonan modification genes.</title>
        <authorList>
            <person name="Lee D.-Y."/>
            <person name="Jeon J."/>
            <person name="Kim K.-T."/>
            <person name="Cheong K."/>
            <person name="Song H."/>
            <person name="Choi G."/>
            <person name="Ko J."/>
            <person name="Opiyo S.O."/>
            <person name="Zuo S."/>
            <person name="Madhav S."/>
            <person name="Lee Y.-H."/>
            <person name="Wang G.-L."/>
        </authorList>
    </citation>
    <scope>NUCLEOTIDE SEQUENCE</scope>
    <source>
        <strain evidence="2">AG1-IA YN-7</strain>
    </source>
</reference>
<name>A0A8H7HB31_9AGAM</name>
<accession>A0A8H7HB31</accession>
<organism evidence="2 3">
    <name type="scientific">Rhizoctonia solani</name>
    <dbReference type="NCBI Taxonomy" id="456999"/>
    <lineage>
        <taxon>Eukaryota</taxon>
        <taxon>Fungi</taxon>
        <taxon>Dikarya</taxon>
        <taxon>Basidiomycota</taxon>
        <taxon>Agaricomycotina</taxon>
        <taxon>Agaricomycetes</taxon>
        <taxon>Cantharellales</taxon>
        <taxon>Ceratobasidiaceae</taxon>
        <taxon>Rhizoctonia</taxon>
    </lineage>
</organism>
<comment type="caution">
    <text evidence="2">The sequence shown here is derived from an EMBL/GenBank/DDBJ whole genome shotgun (WGS) entry which is preliminary data.</text>
</comment>
<evidence type="ECO:0000313" key="2">
    <source>
        <dbReference type="EMBL" id="KAF8681281.1"/>
    </source>
</evidence>
<sequence length="350" mass="39499">MSQKALPTELIQCIAEYLSDSFTLASLCLVDKQTLSVVTPLLYYSVYLSTCDRVILFCHSILRSCRDPGRYVKAVHFDPPNPTDVAFYSLIEQIHLALHKTHNLKDLSLHIDSPNTIILFRGGWAPFALRRLACYRTMQPQFLFDFMSSQDTIQQLTIYESRPRNQYPTKSIRYVPREILPNLTSICADPLTIHNFVPHRPVSRIDSNDAIFIPATTHLVCEALKLSTAPKGIQSVSGCVRVTRFWTDASDFITKLEGVCKGSLREMTLTMPELSVGMLNLHEYTPLVEVLAASLEGFMSLEHFEFKDKGIEIITPDILLEGLGDVGTLAFWQVQIKSLKSVKLFGVKLI</sequence>
<evidence type="ECO:0000313" key="3">
    <source>
        <dbReference type="Proteomes" id="UP000650582"/>
    </source>
</evidence>
<protein>
    <submittedName>
        <fullName evidence="2">Uncharacterized protein</fullName>
    </submittedName>
</protein>
<dbReference type="EMBL" id="JACYCC010000036">
    <property type="protein sequence ID" value="KAF8681281.1"/>
    <property type="molecule type" value="Genomic_DNA"/>
</dbReference>
<dbReference type="Proteomes" id="UP000650582">
    <property type="component" value="Unassembled WGS sequence"/>
</dbReference>
<gene>
    <name evidence="1" type="ORF">RDB_LOCUS72749</name>
    <name evidence="2" type="ORF">RHS04_03311</name>
</gene>
<evidence type="ECO:0000313" key="1">
    <source>
        <dbReference type="EMBL" id="CAE6436714.1"/>
    </source>
</evidence>
<dbReference type="AlphaFoldDB" id="A0A8H7HB31"/>
<reference evidence="1" key="2">
    <citation type="submission" date="2021-01" db="EMBL/GenBank/DDBJ databases">
        <authorList>
            <person name="Kaushik A."/>
        </authorList>
    </citation>
    <scope>NUCLEOTIDE SEQUENCE</scope>
    <source>
        <strain evidence="1">AG1-1A</strain>
    </source>
</reference>
<dbReference type="Proteomes" id="UP000663840">
    <property type="component" value="Unassembled WGS sequence"/>
</dbReference>